<keyword evidence="8" id="KW-1003">Cell membrane</keyword>
<dbReference type="PANTHER" id="PTHR46382">
    <property type="entry name" value="PHOSPHATIDATE CYTIDYLYLTRANSFERASE"/>
    <property type="match status" value="1"/>
</dbReference>
<evidence type="ECO:0000256" key="18">
    <source>
        <dbReference type="RuleBase" id="RU003938"/>
    </source>
</evidence>
<evidence type="ECO:0000256" key="1">
    <source>
        <dbReference type="ARBA" id="ARBA00001698"/>
    </source>
</evidence>
<dbReference type="InterPro" id="IPR000374">
    <property type="entry name" value="PC_trans"/>
</dbReference>
<feature type="transmembrane region" description="Helical" evidence="19">
    <location>
        <begin position="190"/>
        <end position="209"/>
    </location>
</feature>
<feature type="transmembrane region" description="Helical" evidence="19">
    <location>
        <begin position="51"/>
        <end position="70"/>
    </location>
</feature>
<dbReference type="Pfam" id="PF01148">
    <property type="entry name" value="CTP_transf_1"/>
    <property type="match status" value="1"/>
</dbReference>
<keyword evidence="16" id="KW-0594">Phospholipid biosynthesis</keyword>
<keyword evidence="21" id="KW-1185">Reference proteome</keyword>
<dbReference type="PANTHER" id="PTHR46382:SF1">
    <property type="entry name" value="PHOSPHATIDATE CYTIDYLYLTRANSFERASE"/>
    <property type="match status" value="1"/>
</dbReference>
<comment type="caution">
    <text evidence="20">The sequence shown here is derived from an EMBL/GenBank/DDBJ whole genome shotgun (WGS) entry which is preliminary data.</text>
</comment>
<dbReference type="EMBL" id="BAABRU010000002">
    <property type="protein sequence ID" value="GAA5526640.1"/>
    <property type="molecule type" value="Genomic_DNA"/>
</dbReference>
<dbReference type="PROSITE" id="PS01315">
    <property type="entry name" value="CDS"/>
    <property type="match status" value="1"/>
</dbReference>
<keyword evidence="13 19" id="KW-1133">Transmembrane helix</keyword>
<gene>
    <name evidence="20" type="ORF">Hgul01_00416</name>
</gene>
<organism evidence="20 21">
    <name type="scientific">Herpetosiphon gulosus</name>
    <dbReference type="NCBI Taxonomy" id="1973496"/>
    <lineage>
        <taxon>Bacteria</taxon>
        <taxon>Bacillati</taxon>
        <taxon>Chloroflexota</taxon>
        <taxon>Chloroflexia</taxon>
        <taxon>Herpetosiphonales</taxon>
        <taxon>Herpetosiphonaceae</taxon>
        <taxon>Herpetosiphon</taxon>
    </lineage>
</organism>
<sequence length="280" mass="28868">MGTRIASALVLAPVVLIIVWLGGWWTTGLIAVAVVIGIYEIQRILRVGGYHPRLPLAIGLGLAFVAAAVAQPQTNVNLTGAVVTLGAMASLIYEISRRERTGALDAWAASLGSAIYAGAMLSHFVLLRAATSPTLSGGPLSSLNIETGAAWIYATFAVTWASDTGAYFAGRTFGKHKLAPVLSPKKTWEGFVGGTIASIAAGIGIVALLGMPLTLVQAIILGVIGAGGGTLGDLAESLLKRQAGVKDSGNLIPGHGGLLDRVDSLLFTAPLVYYVLVAWL</sequence>
<keyword evidence="17" id="KW-1208">Phospholipid metabolism</keyword>
<keyword evidence="12 18" id="KW-0548">Nucleotidyltransferase</keyword>
<feature type="transmembrane region" description="Helical" evidence="19">
    <location>
        <begin position="76"/>
        <end position="95"/>
    </location>
</feature>
<evidence type="ECO:0000256" key="10">
    <source>
        <dbReference type="ARBA" id="ARBA00022679"/>
    </source>
</evidence>
<comment type="pathway">
    <text evidence="4">Lipid metabolism.</text>
</comment>
<feature type="transmembrane region" description="Helical" evidence="19">
    <location>
        <begin position="150"/>
        <end position="169"/>
    </location>
</feature>
<accession>A0ABP9WTV7</accession>
<evidence type="ECO:0000256" key="8">
    <source>
        <dbReference type="ARBA" id="ARBA00022475"/>
    </source>
</evidence>
<evidence type="ECO:0000256" key="17">
    <source>
        <dbReference type="ARBA" id="ARBA00023264"/>
    </source>
</evidence>
<feature type="transmembrane region" description="Helical" evidence="19">
    <location>
        <begin position="107"/>
        <end position="130"/>
    </location>
</feature>
<comment type="catalytic activity">
    <reaction evidence="1 18">
        <text>a 1,2-diacyl-sn-glycero-3-phosphate + CTP + H(+) = a CDP-1,2-diacyl-sn-glycerol + diphosphate</text>
        <dbReference type="Rhea" id="RHEA:16229"/>
        <dbReference type="ChEBI" id="CHEBI:15378"/>
        <dbReference type="ChEBI" id="CHEBI:33019"/>
        <dbReference type="ChEBI" id="CHEBI:37563"/>
        <dbReference type="ChEBI" id="CHEBI:58332"/>
        <dbReference type="ChEBI" id="CHEBI:58608"/>
        <dbReference type="EC" id="2.7.7.41"/>
    </reaction>
</comment>
<dbReference type="EC" id="2.7.7.41" evidence="6 18"/>
<evidence type="ECO:0000256" key="3">
    <source>
        <dbReference type="ARBA" id="ARBA00005119"/>
    </source>
</evidence>
<evidence type="ECO:0000256" key="13">
    <source>
        <dbReference type="ARBA" id="ARBA00022989"/>
    </source>
</evidence>
<feature type="transmembrane region" description="Helical" evidence="19">
    <location>
        <begin position="215"/>
        <end position="235"/>
    </location>
</feature>
<evidence type="ECO:0000256" key="2">
    <source>
        <dbReference type="ARBA" id="ARBA00004651"/>
    </source>
</evidence>
<feature type="transmembrane region" description="Helical" evidence="19">
    <location>
        <begin position="6"/>
        <end position="39"/>
    </location>
</feature>
<evidence type="ECO:0000313" key="20">
    <source>
        <dbReference type="EMBL" id="GAA5526640.1"/>
    </source>
</evidence>
<dbReference type="Proteomes" id="UP001428290">
    <property type="component" value="Unassembled WGS sequence"/>
</dbReference>
<proteinExistence type="inferred from homology"/>
<evidence type="ECO:0000313" key="21">
    <source>
        <dbReference type="Proteomes" id="UP001428290"/>
    </source>
</evidence>
<dbReference type="RefSeq" id="WP_345720286.1">
    <property type="nucleotide sequence ID" value="NZ_BAABRU010000002.1"/>
</dbReference>
<keyword evidence="15 19" id="KW-0472">Membrane</keyword>
<evidence type="ECO:0000256" key="9">
    <source>
        <dbReference type="ARBA" id="ARBA00022516"/>
    </source>
</evidence>
<evidence type="ECO:0000256" key="14">
    <source>
        <dbReference type="ARBA" id="ARBA00023098"/>
    </source>
</evidence>
<evidence type="ECO:0000256" key="7">
    <source>
        <dbReference type="ARBA" id="ARBA00019373"/>
    </source>
</evidence>
<evidence type="ECO:0000256" key="15">
    <source>
        <dbReference type="ARBA" id="ARBA00023136"/>
    </source>
</evidence>
<keyword evidence="9" id="KW-0444">Lipid biosynthesis</keyword>
<keyword evidence="10 18" id="KW-0808">Transferase</keyword>
<comment type="subcellular location">
    <subcellularLocation>
        <location evidence="2">Cell membrane</location>
        <topology evidence="2">Multi-pass membrane protein</topology>
    </subcellularLocation>
</comment>
<keyword evidence="14" id="KW-0443">Lipid metabolism</keyword>
<evidence type="ECO:0000256" key="16">
    <source>
        <dbReference type="ARBA" id="ARBA00023209"/>
    </source>
</evidence>
<protein>
    <recommendedName>
        <fullName evidence="7 18">Phosphatidate cytidylyltransferase</fullName>
        <ecNumber evidence="6 18">2.7.7.41</ecNumber>
    </recommendedName>
</protein>
<evidence type="ECO:0000256" key="5">
    <source>
        <dbReference type="ARBA" id="ARBA00010185"/>
    </source>
</evidence>
<evidence type="ECO:0000256" key="11">
    <source>
        <dbReference type="ARBA" id="ARBA00022692"/>
    </source>
</evidence>
<comment type="similarity">
    <text evidence="5 18">Belongs to the CDS family.</text>
</comment>
<comment type="pathway">
    <text evidence="3 18">Phospholipid metabolism; CDP-diacylglycerol biosynthesis; CDP-diacylglycerol from sn-glycerol 3-phosphate: step 3/3.</text>
</comment>
<reference evidence="20 21" key="1">
    <citation type="submission" date="2024-02" db="EMBL/GenBank/DDBJ databases">
        <title>Herpetosiphon gulosus NBRC 112829.</title>
        <authorList>
            <person name="Ichikawa N."/>
            <person name="Katano-Makiyama Y."/>
            <person name="Hidaka K."/>
        </authorList>
    </citation>
    <scope>NUCLEOTIDE SEQUENCE [LARGE SCALE GENOMIC DNA]</scope>
    <source>
        <strain evidence="20 21">NBRC 112829</strain>
    </source>
</reference>
<evidence type="ECO:0000256" key="6">
    <source>
        <dbReference type="ARBA" id="ARBA00012487"/>
    </source>
</evidence>
<evidence type="ECO:0000256" key="12">
    <source>
        <dbReference type="ARBA" id="ARBA00022695"/>
    </source>
</evidence>
<keyword evidence="11 18" id="KW-0812">Transmembrane</keyword>
<evidence type="ECO:0000256" key="19">
    <source>
        <dbReference type="SAM" id="Phobius"/>
    </source>
</evidence>
<evidence type="ECO:0000256" key="4">
    <source>
        <dbReference type="ARBA" id="ARBA00005189"/>
    </source>
</evidence>
<name>A0ABP9WTV7_9CHLR</name>